<evidence type="ECO:0000256" key="2">
    <source>
        <dbReference type="ARBA" id="ARBA00022679"/>
    </source>
</evidence>
<dbReference type="InterPro" id="IPR005790">
    <property type="entry name" value="DNA_polIII_delta"/>
</dbReference>
<dbReference type="SUPFAM" id="SSF48019">
    <property type="entry name" value="post-AAA+ oligomerization domain-like"/>
    <property type="match status" value="1"/>
</dbReference>
<dbReference type="RefSeq" id="WP_095718395.1">
    <property type="nucleotide sequence ID" value="NZ_NTGA01000018.1"/>
</dbReference>
<comment type="catalytic activity">
    <reaction evidence="7">
        <text>DNA(n) + a 2'-deoxyribonucleoside 5'-triphosphate = DNA(n+1) + diphosphate</text>
        <dbReference type="Rhea" id="RHEA:22508"/>
        <dbReference type="Rhea" id="RHEA-COMP:17339"/>
        <dbReference type="Rhea" id="RHEA-COMP:17340"/>
        <dbReference type="ChEBI" id="CHEBI:33019"/>
        <dbReference type="ChEBI" id="CHEBI:61560"/>
        <dbReference type="ChEBI" id="CHEBI:173112"/>
        <dbReference type="EC" id="2.7.7.7"/>
    </reaction>
</comment>
<dbReference type="InterPro" id="IPR027417">
    <property type="entry name" value="P-loop_NTPase"/>
</dbReference>
<sequence length="325" mass="33438">MSPGSAPAALHLVLGEDEFLTERATAGVVATARAAAPAGEDPPVVSRLGGPEVGASQLFELLSPSLFGEARIVVITGAAELGKDAQAAVMDAAVDLPDRTVMVVQHTGGGRAKSLVPDLRKAGAQEHAAAKISRHTDVVGFVRSEFRGLDVRVAPEACEALVEAVGTDLRQLASACGQLVADTGGKVDVEAVRRYHSGVVGVSGFTVAERAVTGDVAGAIEALEWAMHTGVPHVVLADALADAVNSIAMVGTQRGTPPAELARQGLPPWKVKKVTAQTRYWSIDTLGRALQVVARLNGEVKGQAEDTSYALERAVRAVGSLAGAA</sequence>
<evidence type="ECO:0000313" key="8">
    <source>
        <dbReference type="EMBL" id="PAY22980.1"/>
    </source>
</evidence>
<dbReference type="GO" id="GO:0006261">
    <property type="term" value="P:DNA-templated DNA replication"/>
    <property type="evidence" value="ECO:0007669"/>
    <property type="project" value="TreeGrafter"/>
</dbReference>
<keyword evidence="9" id="KW-1185">Reference proteome</keyword>
<dbReference type="InterPro" id="IPR008921">
    <property type="entry name" value="DNA_pol3_clamp-load_cplx_C"/>
</dbReference>
<evidence type="ECO:0000256" key="5">
    <source>
        <dbReference type="ARBA" id="ARBA00022932"/>
    </source>
</evidence>
<organism evidence="8 9">
    <name type="scientific">Dietzia natronolimnaea</name>
    <dbReference type="NCBI Taxonomy" id="161920"/>
    <lineage>
        <taxon>Bacteria</taxon>
        <taxon>Bacillati</taxon>
        <taxon>Actinomycetota</taxon>
        <taxon>Actinomycetes</taxon>
        <taxon>Mycobacteriales</taxon>
        <taxon>Dietziaceae</taxon>
        <taxon>Dietzia</taxon>
    </lineage>
</organism>
<evidence type="ECO:0000256" key="1">
    <source>
        <dbReference type="ARBA" id="ARBA00012417"/>
    </source>
</evidence>
<keyword evidence="4" id="KW-0235">DNA replication</keyword>
<dbReference type="GO" id="GO:0003677">
    <property type="term" value="F:DNA binding"/>
    <property type="evidence" value="ECO:0007669"/>
    <property type="project" value="InterPro"/>
</dbReference>
<dbReference type="GO" id="GO:0009360">
    <property type="term" value="C:DNA polymerase III complex"/>
    <property type="evidence" value="ECO:0007669"/>
    <property type="project" value="TreeGrafter"/>
</dbReference>
<evidence type="ECO:0000256" key="3">
    <source>
        <dbReference type="ARBA" id="ARBA00022695"/>
    </source>
</evidence>
<keyword evidence="3" id="KW-0548">Nucleotidyltransferase</keyword>
<dbReference type="NCBIfam" id="TIGR01128">
    <property type="entry name" value="holA"/>
    <property type="match status" value="1"/>
</dbReference>
<dbReference type="AlphaFoldDB" id="A0A2A2WP70"/>
<proteinExistence type="inferred from homology"/>
<evidence type="ECO:0000256" key="4">
    <source>
        <dbReference type="ARBA" id="ARBA00022705"/>
    </source>
</evidence>
<dbReference type="Gene3D" id="3.40.50.300">
    <property type="entry name" value="P-loop containing nucleotide triphosphate hydrolases"/>
    <property type="match status" value="1"/>
</dbReference>
<keyword evidence="5" id="KW-0239">DNA-directed DNA polymerase</keyword>
<dbReference type="Proteomes" id="UP000218810">
    <property type="component" value="Unassembled WGS sequence"/>
</dbReference>
<dbReference type="PANTHER" id="PTHR34388:SF1">
    <property type="entry name" value="DNA POLYMERASE III SUBUNIT DELTA"/>
    <property type="match status" value="1"/>
</dbReference>
<dbReference type="EMBL" id="NTGA01000018">
    <property type="protein sequence ID" value="PAY22980.1"/>
    <property type="molecule type" value="Genomic_DNA"/>
</dbReference>
<keyword evidence="2" id="KW-0808">Transferase</keyword>
<evidence type="ECO:0000256" key="7">
    <source>
        <dbReference type="ARBA" id="ARBA00049244"/>
    </source>
</evidence>
<name>A0A2A2WP70_9ACTN</name>
<dbReference type="PANTHER" id="PTHR34388">
    <property type="entry name" value="DNA POLYMERASE III SUBUNIT DELTA"/>
    <property type="match status" value="1"/>
</dbReference>
<dbReference type="GO" id="GO:0003887">
    <property type="term" value="F:DNA-directed DNA polymerase activity"/>
    <property type="evidence" value="ECO:0007669"/>
    <property type="project" value="UniProtKB-KW"/>
</dbReference>
<dbReference type="OrthoDB" id="8478864at2"/>
<evidence type="ECO:0000313" key="9">
    <source>
        <dbReference type="Proteomes" id="UP000218810"/>
    </source>
</evidence>
<comment type="caution">
    <text evidence="8">The sequence shown here is derived from an EMBL/GenBank/DDBJ whole genome shotgun (WGS) entry which is preliminary data.</text>
</comment>
<dbReference type="EC" id="2.7.7.7" evidence="1"/>
<gene>
    <name evidence="8" type="ORF">CEY15_10460</name>
</gene>
<evidence type="ECO:0000256" key="6">
    <source>
        <dbReference type="ARBA" id="ARBA00034754"/>
    </source>
</evidence>
<protein>
    <recommendedName>
        <fullName evidence="1">DNA-directed DNA polymerase</fullName>
        <ecNumber evidence="1">2.7.7.7</ecNumber>
    </recommendedName>
</protein>
<accession>A0A2A2WP70</accession>
<comment type="similarity">
    <text evidence="6">Belongs to the DNA polymerase HolA subunit family.</text>
</comment>
<reference evidence="9" key="1">
    <citation type="submission" date="2017-09" db="EMBL/GenBank/DDBJ databases">
        <authorList>
            <person name="Zhang Y."/>
            <person name="Huang X."/>
            <person name="Liu J."/>
            <person name="Lu L."/>
            <person name="Peng K."/>
        </authorList>
    </citation>
    <scope>NUCLEOTIDE SEQUENCE [LARGE SCALE GENOMIC DNA]</scope>
    <source>
        <strain evidence="9">S-XJ-1</strain>
    </source>
</reference>
<dbReference type="Gene3D" id="1.20.272.10">
    <property type="match status" value="1"/>
</dbReference>